<keyword evidence="1" id="KW-0732">Signal</keyword>
<protein>
    <submittedName>
        <fullName evidence="3">Putative delta-60 repeat protein/predicted secreted protein (Por secretion system target)</fullName>
    </submittedName>
</protein>
<comment type="caution">
    <text evidence="3">The sequence shown here is derived from an EMBL/GenBank/DDBJ whole genome shotgun (WGS) entry which is preliminary data.</text>
</comment>
<feature type="domain" description="Secretion system C-terminal sorting" evidence="2">
    <location>
        <begin position="455"/>
        <end position="523"/>
    </location>
</feature>
<sequence>MRSSFLLLCLAGLCLRAQGQSLLPDPQFGNAGVVVTAEADKTSVIHDILLQPDGKIIAAGMVYDNDGEMNHHTYLVRYLANGAIDPGFGINGKVRTEVGSLDIAYALALQPDGKIVVAGNETVITAIDSTSATITSKPFILRYTSNGTLDATFGSSGVHHLGILVNYPEKYLSAIATRPDGTIIAGGGLLHNGLREMFALSLNANGSYNNSFGNNSLARVVIEPGKDATLNAMALQPDGKLVIAGCSGASSLTEPPNTKAALARLLVNGTPDAAFGTAGKVVTAISTTAMPYDVISSLSIRDGKIIAAGASDKHLALIRYQQNGAPDPAFGINGIVTDANREPATNLVIDQNGKLVTSGIKAYQQPYTTDIVLARHLVNGAPDLTFGNAGTLNINRSDRDNANKLIAQPDHKIVLGGHTIDAATQNGSFTLFRFMPEGGNTGIGGTGSPVEQISIFPNPAKDAVMVQLGQANDRTQLRLINILGQVCYEAYSRQARTRIPLQGLAQGTYLLQATIGSDSKTFKLDIVR</sequence>
<feature type="chain" id="PRO_5015162979" evidence="1">
    <location>
        <begin position="20"/>
        <end position="528"/>
    </location>
</feature>
<dbReference type="AlphaFoldDB" id="A0A2P8D1Q7"/>
<organism evidence="3 4">
    <name type="scientific">Taibaiella chishuiensis</name>
    <dbReference type="NCBI Taxonomy" id="1434707"/>
    <lineage>
        <taxon>Bacteria</taxon>
        <taxon>Pseudomonadati</taxon>
        <taxon>Bacteroidota</taxon>
        <taxon>Chitinophagia</taxon>
        <taxon>Chitinophagales</taxon>
        <taxon>Chitinophagaceae</taxon>
        <taxon>Taibaiella</taxon>
    </lineage>
</organism>
<gene>
    <name evidence="3" type="ORF">B0I18_106172</name>
</gene>
<reference evidence="3 4" key="1">
    <citation type="submission" date="2018-03" db="EMBL/GenBank/DDBJ databases">
        <title>Genomic Encyclopedia of Type Strains, Phase III (KMG-III): the genomes of soil and plant-associated and newly described type strains.</title>
        <authorList>
            <person name="Whitman W."/>
        </authorList>
    </citation>
    <scope>NUCLEOTIDE SEQUENCE [LARGE SCALE GENOMIC DNA]</scope>
    <source>
        <strain evidence="3 4">CGMCC 1.12700</strain>
    </source>
</reference>
<dbReference type="InterPro" id="IPR013431">
    <property type="entry name" value="Delta_60_rpt"/>
</dbReference>
<dbReference type="EMBL" id="PYGD01000006">
    <property type="protein sequence ID" value="PSK91160.1"/>
    <property type="molecule type" value="Genomic_DNA"/>
</dbReference>
<dbReference type="Pfam" id="PF17164">
    <property type="entry name" value="DUF5122"/>
    <property type="match status" value="4"/>
</dbReference>
<dbReference type="InterPro" id="IPR026444">
    <property type="entry name" value="Secre_tail"/>
</dbReference>
<evidence type="ECO:0000259" key="2">
    <source>
        <dbReference type="Pfam" id="PF18962"/>
    </source>
</evidence>
<dbReference type="Gene3D" id="2.80.10.50">
    <property type="match status" value="3"/>
</dbReference>
<dbReference type="NCBIfam" id="TIGR04183">
    <property type="entry name" value="Por_Secre_tail"/>
    <property type="match status" value="1"/>
</dbReference>
<evidence type="ECO:0000313" key="3">
    <source>
        <dbReference type="EMBL" id="PSK91160.1"/>
    </source>
</evidence>
<dbReference type="NCBIfam" id="TIGR02608">
    <property type="entry name" value="delta_60_rpt"/>
    <property type="match status" value="7"/>
</dbReference>
<accession>A0A2P8D1Q7</accession>
<dbReference type="SUPFAM" id="SSF63829">
    <property type="entry name" value="Calcium-dependent phosphotriesterase"/>
    <property type="match status" value="1"/>
</dbReference>
<evidence type="ECO:0000256" key="1">
    <source>
        <dbReference type="SAM" id="SignalP"/>
    </source>
</evidence>
<name>A0A2P8D1Q7_9BACT</name>
<dbReference type="OrthoDB" id="9805017at2"/>
<proteinExistence type="predicted"/>
<feature type="signal peptide" evidence="1">
    <location>
        <begin position="1"/>
        <end position="19"/>
    </location>
</feature>
<dbReference type="Proteomes" id="UP000240572">
    <property type="component" value="Unassembled WGS sequence"/>
</dbReference>
<evidence type="ECO:0000313" key="4">
    <source>
        <dbReference type="Proteomes" id="UP000240572"/>
    </source>
</evidence>
<dbReference type="Pfam" id="PF18962">
    <property type="entry name" value="Por_Secre_tail"/>
    <property type="match status" value="1"/>
</dbReference>
<keyword evidence="4" id="KW-1185">Reference proteome</keyword>
<dbReference type="RefSeq" id="WP_106523760.1">
    <property type="nucleotide sequence ID" value="NZ_PYGD01000006.1"/>
</dbReference>